<dbReference type="Pfam" id="PF13515">
    <property type="entry name" value="FUSC_2"/>
    <property type="match status" value="1"/>
</dbReference>
<name>A0A1E3QJC9_9ASCO</name>
<gene>
    <name evidence="7" type="ORF">BABINDRAFT_163425</name>
</gene>
<feature type="transmembrane region" description="Helical" evidence="5">
    <location>
        <begin position="182"/>
        <end position="208"/>
    </location>
</feature>
<dbReference type="PANTHER" id="PTHR47804:SF1">
    <property type="entry name" value="DUF2421 DOMAIN-CONTAINING PROTEIN"/>
    <property type="match status" value="1"/>
</dbReference>
<evidence type="ECO:0000313" key="8">
    <source>
        <dbReference type="Proteomes" id="UP000094336"/>
    </source>
</evidence>
<evidence type="ECO:0000256" key="3">
    <source>
        <dbReference type="ARBA" id="ARBA00022989"/>
    </source>
</evidence>
<dbReference type="InterPro" id="IPR049453">
    <property type="entry name" value="Memb_transporter_dom"/>
</dbReference>
<comment type="subcellular location">
    <subcellularLocation>
        <location evidence="1">Membrane</location>
        <topology evidence="1">Multi-pass membrane protein</topology>
    </subcellularLocation>
</comment>
<dbReference type="PANTHER" id="PTHR47804">
    <property type="entry name" value="60S RIBOSOMAL PROTEIN L19"/>
    <property type="match status" value="1"/>
</dbReference>
<proteinExistence type="predicted"/>
<dbReference type="GeneID" id="30147760"/>
<keyword evidence="8" id="KW-1185">Reference proteome</keyword>
<dbReference type="AlphaFoldDB" id="A0A1E3QJC9"/>
<dbReference type="GO" id="GO:0016020">
    <property type="term" value="C:membrane"/>
    <property type="evidence" value="ECO:0007669"/>
    <property type="project" value="UniProtKB-SubCell"/>
</dbReference>
<evidence type="ECO:0000256" key="1">
    <source>
        <dbReference type="ARBA" id="ARBA00004141"/>
    </source>
</evidence>
<feature type="transmembrane region" description="Helical" evidence="5">
    <location>
        <begin position="696"/>
        <end position="714"/>
    </location>
</feature>
<keyword evidence="2 5" id="KW-0812">Transmembrane</keyword>
<dbReference type="Proteomes" id="UP000094336">
    <property type="component" value="Unassembled WGS sequence"/>
</dbReference>
<evidence type="ECO:0000256" key="4">
    <source>
        <dbReference type="ARBA" id="ARBA00023136"/>
    </source>
</evidence>
<dbReference type="OrthoDB" id="68611at2759"/>
<feature type="transmembrane region" description="Helical" evidence="5">
    <location>
        <begin position="745"/>
        <end position="764"/>
    </location>
</feature>
<dbReference type="InterPro" id="IPR052430">
    <property type="entry name" value="IVT-Associated"/>
</dbReference>
<feature type="transmembrane region" description="Helical" evidence="5">
    <location>
        <begin position="277"/>
        <end position="295"/>
    </location>
</feature>
<sequence length="1025" mass="115413">MSSPNHPAADEALSDDDDECIKVLTMAHQSVKHSQRLAPSHRSDFSFDTARRTVHRQGSLILPETGERVHIQSYIREHPSFDDETTLLISNHTTYGTQPPVSTNRNLFPGTTVFLRRIAALVVSEKFRAVMKCALTYLLASLAVYYQPLSDFIGHTDSKHVVATVAVYFHPYRTRGSMYQSLIFVSVSIAFSFAVSFSCGLLAAYCYTHGQDELSYVVDLVCSSAALGVISFWKQKISKPTFNTACSLASISIISTVIREGSLHAGAIPVEKLKSTFGIVCLGTCLSCAVCFLIWPTSAVDNLRASLNESCNLMSSLLSNVSHKFLVGENINLKDAVMLYSRMKLNIASLNASLEEAQYELYVSGREGEYGVFKKLVSSTTALVRLLDGLRGSAEMQWMLLQAYRSHQENPESDSSTLDSFVDETLSRSQSFFNAQDVNDVPQEDPIDPYKLFDVFVFHLGPSLKSFIFTIKAILKRIPFELGPDSPVTETLNYQHSLASAIDLFNEKQQLAIQQLYKQQIFSSMEQNIDLAVGQEEVAASCGNFSSVLKEFANELKRFLECLEEYGDLKDQTQTRTFNWLKFWNRSPLESRKGIAYNHPTNERNLNSALTKLTRISRPVASKTWNYRLWDSLRLLKRVDIQLAFRVGIGAFCISIFAFLEPTRQIFTQWRGEWALVIYSIMMNKSTGGTSMTVKWRFLGTFMGAYGACLVWYMSGGHPYALALVGAAIAVPSFYIIIYWKANNAFGRFILLTYNLTALYSYSMTMKDDEDGNEGGDNPIVGEIAFHRFVAVALGVCWALIMANFVLPNSARSRLKRGLAILWLRMGVIWNSDPLSYSYDPETMLTYLVGIRDQQGVRGIMNELESLLKQAPMEYRLKGNFPEATYSSLLKSTTKILDSFQNLSTIIELDRVLTPNEEYVVRYTAGERKELQHRIFLILYMVASAVKLGFPIPSKPASIDHAKDRMLTKLHEVRHRLDLVLQNEDYVLLYSYVLVTSNIVEELDIILELVLELYGSVSESALELM</sequence>
<dbReference type="RefSeq" id="XP_018983046.1">
    <property type="nucleotide sequence ID" value="XM_019129907.1"/>
</dbReference>
<protein>
    <recommendedName>
        <fullName evidence="6">Integral membrane bound transporter domain-containing protein</fullName>
    </recommendedName>
</protein>
<keyword evidence="4 5" id="KW-0472">Membrane</keyword>
<evidence type="ECO:0000313" key="7">
    <source>
        <dbReference type="EMBL" id="ODQ77718.1"/>
    </source>
</evidence>
<feature type="transmembrane region" description="Helical" evidence="5">
    <location>
        <begin position="784"/>
        <end position="807"/>
    </location>
</feature>
<reference evidence="8" key="1">
    <citation type="submission" date="2016-05" db="EMBL/GenBank/DDBJ databases">
        <title>Comparative genomics of biotechnologically important yeasts.</title>
        <authorList>
            <consortium name="DOE Joint Genome Institute"/>
            <person name="Riley R."/>
            <person name="Haridas S."/>
            <person name="Wolfe K.H."/>
            <person name="Lopes M.R."/>
            <person name="Hittinger C.T."/>
            <person name="Goker M."/>
            <person name="Salamov A."/>
            <person name="Wisecaver J."/>
            <person name="Long T.M."/>
            <person name="Aerts A.L."/>
            <person name="Barry K."/>
            <person name="Choi C."/>
            <person name="Clum A."/>
            <person name="Coughlan A.Y."/>
            <person name="Deshpande S."/>
            <person name="Douglass A.P."/>
            <person name="Hanson S.J."/>
            <person name="Klenk H.-P."/>
            <person name="Labutti K."/>
            <person name="Lapidus A."/>
            <person name="Lindquist E."/>
            <person name="Lipzen A."/>
            <person name="Meier-Kolthoff J.P."/>
            <person name="Ohm R.A."/>
            <person name="Otillar R.P."/>
            <person name="Pangilinan J."/>
            <person name="Peng Y."/>
            <person name="Rokas A."/>
            <person name="Rosa C.A."/>
            <person name="Scheuner C."/>
            <person name="Sibirny A.A."/>
            <person name="Slot J.C."/>
            <person name="Stielow J.B."/>
            <person name="Sun H."/>
            <person name="Kurtzman C.P."/>
            <person name="Blackwell M."/>
            <person name="Grigoriev I.V."/>
            <person name="Jeffries T.W."/>
        </authorList>
    </citation>
    <scope>NUCLEOTIDE SEQUENCE [LARGE SCALE GENOMIC DNA]</scope>
    <source>
        <strain evidence="8">NRRL Y-12698</strain>
    </source>
</reference>
<feature type="transmembrane region" description="Helical" evidence="5">
    <location>
        <begin position="720"/>
        <end position="738"/>
    </location>
</feature>
<accession>A0A1E3QJC9</accession>
<feature type="domain" description="Integral membrane bound transporter" evidence="6">
    <location>
        <begin position="665"/>
        <end position="802"/>
    </location>
</feature>
<organism evidence="7 8">
    <name type="scientific">Babjeviella inositovora NRRL Y-12698</name>
    <dbReference type="NCBI Taxonomy" id="984486"/>
    <lineage>
        <taxon>Eukaryota</taxon>
        <taxon>Fungi</taxon>
        <taxon>Dikarya</taxon>
        <taxon>Ascomycota</taxon>
        <taxon>Saccharomycotina</taxon>
        <taxon>Pichiomycetes</taxon>
        <taxon>Serinales incertae sedis</taxon>
        <taxon>Babjeviella</taxon>
    </lineage>
</organism>
<evidence type="ECO:0000259" key="6">
    <source>
        <dbReference type="Pfam" id="PF13515"/>
    </source>
</evidence>
<evidence type="ECO:0000256" key="2">
    <source>
        <dbReference type="ARBA" id="ARBA00022692"/>
    </source>
</evidence>
<dbReference type="STRING" id="984486.A0A1E3QJC9"/>
<dbReference type="EMBL" id="KV454439">
    <property type="protein sequence ID" value="ODQ77718.1"/>
    <property type="molecule type" value="Genomic_DNA"/>
</dbReference>
<feature type="transmembrane region" description="Helical" evidence="5">
    <location>
        <begin position="214"/>
        <end position="233"/>
    </location>
</feature>
<evidence type="ECO:0000256" key="5">
    <source>
        <dbReference type="SAM" id="Phobius"/>
    </source>
</evidence>
<keyword evidence="3 5" id="KW-1133">Transmembrane helix</keyword>
<feature type="transmembrane region" description="Helical" evidence="5">
    <location>
        <begin position="643"/>
        <end position="660"/>
    </location>
</feature>